<name>A0A8H3HIK2_9AGAM</name>
<sequence>MTHSDSQPAVQSTSRNGLKRQAQNTGLYPPCKRLKSSDSTPPIVQGRNRFLHHIESSKLAAATIPAAYHVDDQSEGTRRIQFARAIDCWYFAIGTNDPERPTDSEMQSLQISDQARLEQPFELIRPNTTHLQCPECLKLDLWKLWKNNLGGGVSSDIRKHVCTNHRAGYFVACKRIEYNPERLTRIMTMMIFASQLHRKGPSTFLYACIVYVRD</sequence>
<feature type="compositionally biased region" description="Polar residues" evidence="1">
    <location>
        <begin position="1"/>
        <end position="26"/>
    </location>
</feature>
<gene>
    <name evidence="2" type="ORF">RDB_LOCUS138080</name>
</gene>
<feature type="region of interest" description="Disordered" evidence="1">
    <location>
        <begin position="1"/>
        <end position="42"/>
    </location>
</feature>
<comment type="caution">
    <text evidence="2">The sequence shown here is derived from an EMBL/GenBank/DDBJ whole genome shotgun (WGS) entry which is preliminary data.</text>
</comment>
<reference evidence="2" key="1">
    <citation type="submission" date="2021-01" db="EMBL/GenBank/DDBJ databases">
        <authorList>
            <person name="Kaushik A."/>
        </authorList>
    </citation>
    <scope>NUCLEOTIDE SEQUENCE</scope>
    <source>
        <strain evidence="2">Type strain: AG8-Rh-89/</strain>
    </source>
</reference>
<evidence type="ECO:0000313" key="3">
    <source>
        <dbReference type="Proteomes" id="UP000663850"/>
    </source>
</evidence>
<protein>
    <submittedName>
        <fullName evidence="2">Uncharacterized protein</fullName>
    </submittedName>
</protein>
<evidence type="ECO:0000256" key="1">
    <source>
        <dbReference type="SAM" id="MobiDB-lite"/>
    </source>
</evidence>
<organism evidence="2 3">
    <name type="scientific">Rhizoctonia solani</name>
    <dbReference type="NCBI Taxonomy" id="456999"/>
    <lineage>
        <taxon>Eukaryota</taxon>
        <taxon>Fungi</taxon>
        <taxon>Dikarya</taxon>
        <taxon>Basidiomycota</taxon>
        <taxon>Agaricomycotina</taxon>
        <taxon>Agaricomycetes</taxon>
        <taxon>Cantharellales</taxon>
        <taxon>Ceratobasidiaceae</taxon>
        <taxon>Rhizoctonia</taxon>
    </lineage>
</organism>
<dbReference type="EMBL" id="CAJMWZ010007254">
    <property type="protein sequence ID" value="CAE6534939.1"/>
    <property type="molecule type" value="Genomic_DNA"/>
</dbReference>
<dbReference type="AlphaFoldDB" id="A0A8H3HIK2"/>
<evidence type="ECO:0000313" key="2">
    <source>
        <dbReference type="EMBL" id="CAE6534939.1"/>
    </source>
</evidence>
<accession>A0A8H3HIK2</accession>
<proteinExistence type="predicted"/>
<dbReference type="Proteomes" id="UP000663850">
    <property type="component" value="Unassembled WGS sequence"/>
</dbReference>